<proteinExistence type="predicted"/>
<keyword evidence="2" id="KW-1185">Reference proteome</keyword>
<organism evidence="1 2">
    <name type="scientific">Luteolibacter flavescens</name>
    <dbReference type="NCBI Taxonomy" id="1859460"/>
    <lineage>
        <taxon>Bacteria</taxon>
        <taxon>Pseudomonadati</taxon>
        <taxon>Verrucomicrobiota</taxon>
        <taxon>Verrucomicrobiia</taxon>
        <taxon>Verrucomicrobiales</taxon>
        <taxon>Verrucomicrobiaceae</taxon>
        <taxon>Luteolibacter</taxon>
    </lineage>
</organism>
<comment type="caution">
    <text evidence="1">The sequence shown here is derived from an EMBL/GenBank/DDBJ whole genome shotgun (WGS) entry which is preliminary data.</text>
</comment>
<sequence length="298" mass="31745">MISLRGLLLRFFLVMVLMEVSGARTIQWFSDAQNVNVDSGGAPMDGGYRFELGVFAAGFTPTTANTAQWAANWSAAQRLIYNPVTQRFTGQYTVTSNVAPFTVGANAWVWGFGGRAGNEWLLFRAPSWTWPAPDSTNPSALSWNAKNATQVVAGSIQSSGSPSLMRTVAVTNGAAPSTTYARWRDEELNGVVLGGAEDDADGDGIPNVMEFVFGTRPMTPDTLPPVTTSLGAGGVIQLSIPRRLDRLANLSIQSSPNLQTWGSASAEATLVSNGSAAWVVSFPISSSGRRFFRVVATP</sequence>
<name>A0ABT3FQG5_9BACT</name>
<dbReference type="EMBL" id="JAPDDS010000006">
    <property type="protein sequence ID" value="MCW1885554.1"/>
    <property type="molecule type" value="Genomic_DNA"/>
</dbReference>
<dbReference type="RefSeq" id="WP_264501510.1">
    <property type="nucleotide sequence ID" value="NZ_JAPDDS010000006.1"/>
</dbReference>
<protein>
    <submittedName>
        <fullName evidence="1">Uncharacterized protein</fullName>
    </submittedName>
</protein>
<gene>
    <name evidence="1" type="ORF">OKA04_12515</name>
</gene>
<accession>A0ABT3FQG5</accession>
<evidence type="ECO:0000313" key="2">
    <source>
        <dbReference type="Proteomes" id="UP001207930"/>
    </source>
</evidence>
<reference evidence="1 2" key="1">
    <citation type="submission" date="2022-10" db="EMBL/GenBank/DDBJ databases">
        <title>Luteolibacter flavescens strain MCCC 1K03193, whole genome shotgun sequencing project.</title>
        <authorList>
            <person name="Zhao G."/>
            <person name="Shen L."/>
        </authorList>
    </citation>
    <scope>NUCLEOTIDE SEQUENCE [LARGE SCALE GENOMIC DNA]</scope>
    <source>
        <strain evidence="1 2">MCCC 1K03193</strain>
    </source>
</reference>
<evidence type="ECO:0000313" key="1">
    <source>
        <dbReference type="EMBL" id="MCW1885554.1"/>
    </source>
</evidence>
<dbReference type="Proteomes" id="UP001207930">
    <property type="component" value="Unassembled WGS sequence"/>
</dbReference>